<feature type="signal peptide" evidence="9">
    <location>
        <begin position="1"/>
        <end position="19"/>
    </location>
</feature>
<dbReference type="GO" id="GO:0004622">
    <property type="term" value="F:phosphatidylcholine lysophospholipase activity"/>
    <property type="evidence" value="ECO:0007669"/>
    <property type="project" value="UniProtKB-EC"/>
</dbReference>
<comment type="caution">
    <text evidence="12">The sequence shown here is derived from an EMBL/GenBank/DDBJ whole genome shotgun (WGS) entry which is preliminary data.</text>
</comment>
<organism evidence="12 13">
    <name type="scientific">Maudiozyma humilis</name>
    <name type="common">Sour dough yeast</name>
    <name type="synonym">Kazachstania humilis</name>
    <dbReference type="NCBI Taxonomy" id="51915"/>
    <lineage>
        <taxon>Eukaryota</taxon>
        <taxon>Fungi</taxon>
        <taxon>Dikarya</taxon>
        <taxon>Ascomycota</taxon>
        <taxon>Saccharomycotina</taxon>
        <taxon>Saccharomycetes</taxon>
        <taxon>Saccharomycetales</taxon>
        <taxon>Saccharomycetaceae</taxon>
        <taxon>Maudiozyma</taxon>
    </lineage>
</organism>
<keyword evidence="3 9" id="KW-0732">Signal</keyword>
<evidence type="ECO:0000256" key="2">
    <source>
        <dbReference type="ARBA" id="ARBA00013274"/>
    </source>
</evidence>
<feature type="region of interest" description="Disordered" evidence="10">
    <location>
        <begin position="609"/>
        <end position="643"/>
    </location>
</feature>
<dbReference type="GO" id="GO:0005829">
    <property type="term" value="C:cytosol"/>
    <property type="evidence" value="ECO:0007669"/>
    <property type="project" value="TreeGrafter"/>
</dbReference>
<dbReference type="Pfam" id="PF01735">
    <property type="entry name" value="PLA2_B"/>
    <property type="match status" value="1"/>
</dbReference>
<evidence type="ECO:0000256" key="6">
    <source>
        <dbReference type="ARBA" id="ARBA00023098"/>
    </source>
</evidence>
<dbReference type="SUPFAM" id="SSF52151">
    <property type="entry name" value="FabD/lysophospholipase-like"/>
    <property type="match status" value="1"/>
</dbReference>
<dbReference type="AlphaFoldDB" id="A0AAV5RXW3"/>
<feature type="compositionally biased region" description="Low complexity" evidence="10">
    <location>
        <begin position="609"/>
        <end position="633"/>
    </location>
</feature>
<comment type="catalytic activity">
    <reaction evidence="9">
        <text>a 1-acyl-sn-glycero-3-phosphocholine + H2O = sn-glycerol 3-phosphocholine + a fatty acid + H(+)</text>
        <dbReference type="Rhea" id="RHEA:15177"/>
        <dbReference type="ChEBI" id="CHEBI:15377"/>
        <dbReference type="ChEBI" id="CHEBI:15378"/>
        <dbReference type="ChEBI" id="CHEBI:16870"/>
        <dbReference type="ChEBI" id="CHEBI:28868"/>
        <dbReference type="ChEBI" id="CHEBI:58168"/>
        <dbReference type="EC" id="3.1.1.5"/>
    </reaction>
</comment>
<keyword evidence="13" id="KW-1185">Reference proteome</keyword>
<keyword evidence="5 8" id="KW-0442">Lipid degradation</keyword>
<evidence type="ECO:0000256" key="4">
    <source>
        <dbReference type="ARBA" id="ARBA00022801"/>
    </source>
</evidence>
<evidence type="ECO:0000313" key="13">
    <source>
        <dbReference type="Proteomes" id="UP001377567"/>
    </source>
</evidence>
<dbReference type="GO" id="GO:0005886">
    <property type="term" value="C:plasma membrane"/>
    <property type="evidence" value="ECO:0007669"/>
    <property type="project" value="TreeGrafter"/>
</dbReference>
<accession>A0AAV5RXW3</accession>
<evidence type="ECO:0000256" key="5">
    <source>
        <dbReference type="ARBA" id="ARBA00022963"/>
    </source>
</evidence>
<dbReference type="PANTHER" id="PTHR10728:SF33">
    <property type="entry name" value="LYSOPHOSPHOLIPASE 1-RELATED"/>
    <property type="match status" value="1"/>
</dbReference>
<gene>
    <name evidence="12" type="ORF">DAKH74_027090</name>
</gene>
<dbReference type="GO" id="GO:0005783">
    <property type="term" value="C:endoplasmic reticulum"/>
    <property type="evidence" value="ECO:0007669"/>
    <property type="project" value="TreeGrafter"/>
</dbReference>
<evidence type="ECO:0000256" key="3">
    <source>
        <dbReference type="ARBA" id="ARBA00022729"/>
    </source>
</evidence>
<keyword evidence="4 8" id="KW-0378">Hydrolase</keyword>
<dbReference type="FunFam" id="3.40.1090.10:FF:000010">
    <property type="entry name" value="Lysophospholipase"/>
    <property type="match status" value="1"/>
</dbReference>
<dbReference type="Proteomes" id="UP001377567">
    <property type="component" value="Unassembled WGS sequence"/>
</dbReference>
<proteinExistence type="inferred from homology"/>
<dbReference type="Gene3D" id="3.40.1090.10">
    <property type="entry name" value="Cytosolic phospholipase A2 catalytic domain"/>
    <property type="match status" value="1"/>
</dbReference>
<dbReference type="SMART" id="SM00022">
    <property type="entry name" value="PLAc"/>
    <property type="match status" value="1"/>
</dbReference>
<evidence type="ECO:0000256" key="10">
    <source>
        <dbReference type="SAM" id="MobiDB-lite"/>
    </source>
</evidence>
<evidence type="ECO:0000313" key="12">
    <source>
        <dbReference type="EMBL" id="GMM56093.1"/>
    </source>
</evidence>
<evidence type="ECO:0000256" key="7">
    <source>
        <dbReference type="ARBA" id="ARBA00023180"/>
    </source>
</evidence>
<dbReference type="EMBL" id="BTGD01000006">
    <property type="protein sequence ID" value="GMM56093.1"/>
    <property type="molecule type" value="Genomic_DNA"/>
</dbReference>
<reference evidence="12 13" key="1">
    <citation type="journal article" date="2023" name="Elife">
        <title>Identification of key yeast species and microbe-microbe interactions impacting larval growth of Drosophila in the wild.</title>
        <authorList>
            <person name="Mure A."/>
            <person name="Sugiura Y."/>
            <person name="Maeda R."/>
            <person name="Honda K."/>
            <person name="Sakurai N."/>
            <person name="Takahashi Y."/>
            <person name="Watada M."/>
            <person name="Katoh T."/>
            <person name="Gotoh A."/>
            <person name="Gotoh Y."/>
            <person name="Taniguchi I."/>
            <person name="Nakamura K."/>
            <person name="Hayashi T."/>
            <person name="Katayama T."/>
            <person name="Uemura T."/>
            <person name="Hattori Y."/>
        </authorList>
    </citation>
    <scope>NUCLEOTIDE SEQUENCE [LARGE SCALE GENOMIC DNA]</scope>
    <source>
        <strain evidence="12 13">KH-74</strain>
    </source>
</reference>
<dbReference type="GO" id="GO:0046475">
    <property type="term" value="P:glycerophospholipid catabolic process"/>
    <property type="evidence" value="ECO:0007669"/>
    <property type="project" value="TreeGrafter"/>
</dbReference>
<dbReference type="EC" id="3.1.1.5" evidence="2 9"/>
<dbReference type="PANTHER" id="PTHR10728">
    <property type="entry name" value="CYTOSOLIC PHOSPHOLIPASE A2"/>
    <property type="match status" value="1"/>
</dbReference>
<evidence type="ECO:0000256" key="1">
    <source>
        <dbReference type="ARBA" id="ARBA00008780"/>
    </source>
</evidence>
<dbReference type="InterPro" id="IPR002642">
    <property type="entry name" value="LysoPLipase_cat_dom"/>
</dbReference>
<comment type="similarity">
    <text evidence="1 9">Belongs to the lysophospholipase family.</text>
</comment>
<sequence>MVQVNYLVVAAVLAAGADAWSPTNSYVPANVTCDDDIKLIREASKTLSDNETSWLQKRDPIAAEALQSFIHRAMSNFSSSSFVETLFANSSTVPKVGIAASGGGYRAMLSGAGMIAAMDNRTDGANEHGLGGLLQGSTYLAGLSGGNWLTGTLAWNNWTSVQDILNMAYNESDNEIWDLDHSIVTPGGINIFKTGSRWDHISDAVQAKQDAGFNISLADVWGRALAYNFFPSLYRGGVGYTWSTLRDADVFKNGEMPFPISVADGRYPGTTVINLNATVFEFNPFEMGSWDPTLNSFADVKYLGTNVSNGSPVNKGKCIAGYDNTGFIMGTSSTLFNQFLLQLNTTSLPKFIQKLATHYLTDLSEDSNDIAIYAPNPFRDASTIASNYSQSIVESEYLFLVDGGEDLENIPLVPLIQKQRDLDVVFALDNSADTNSSWPDGTSLVATYQRQFGLQGNGMAFPYVPDQNTFINLGLNKKPTFFGCDARNMTDLEYVPPLIVYIPNSLHSYQGNQSTFKLSYSTKERIGVIQNGFESATRGNLTDDSDFLGCVGCAILRRKQQSLNATLPSECDQCFTNYCWNGTIANAAVNASDARASTTAILAASAASGSESDSASGSATATSSGSSASSTHTTKTKSTKSKNGAEMLNAQNIGLFSIFAFVMNFL</sequence>
<feature type="domain" description="PLA2c" evidence="11">
    <location>
        <begin position="32"/>
        <end position="585"/>
    </location>
</feature>
<dbReference type="PROSITE" id="PS51210">
    <property type="entry name" value="PLA2C"/>
    <property type="match status" value="1"/>
</dbReference>
<dbReference type="InterPro" id="IPR016035">
    <property type="entry name" value="Acyl_Trfase/lysoPLipase"/>
</dbReference>
<dbReference type="CDD" id="cd07203">
    <property type="entry name" value="cPLA2_Fungal_PLB"/>
    <property type="match status" value="1"/>
</dbReference>
<dbReference type="GO" id="GO:0005576">
    <property type="term" value="C:extracellular region"/>
    <property type="evidence" value="ECO:0007669"/>
    <property type="project" value="TreeGrafter"/>
</dbReference>
<evidence type="ECO:0000256" key="9">
    <source>
        <dbReference type="RuleBase" id="RU362103"/>
    </source>
</evidence>
<feature type="chain" id="PRO_5043095453" description="Lysophospholipase" evidence="9">
    <location>
        <begin position="20"/>
        <end position="666"/>
    </location>
</feature>
<name>A0AAV5RXW3_MAUHU</name>
<evidence type="ECO:0000259" key="11">
    <source>
        <dbReference type="PROSITE" id="PS51210"/>
    </source>
</evidence>
<evidence type="ECO:0000256" key="8">
    <source>
        <dbReference type="PROSITE-ProRule" id="PRU00555"/>
    </source>
</evidence>
<protein>
    <recommendedName>
        <fullName evidence="2 9">Lysophospholipase</fullName>
        <ecNumber evidence="2 9">3.1.1.5</ecNumber>
    </recommendedName>
</protein>
<keyword evidence="6 8" id="KW-0443">Lipid metabolism</keyword>
<dbReference type="GO" id="GO:0004623">
    <property type="term" value="F:phospholipase A2 activity"/>
    <property type="evidence" value="ECO:0007669"/>
    <property type="project" value="TreeGrafter"/>
</dbReference>
<keyword evidence="7" id="KW-0325">Glycoprotein</keyword>